<sequence>MVDNRLPVPPREALEPLGDHACDLPSGIPLSMEFESESLAQPSAAAELTSVGRYGSR</sequence>
<accession>A0A1G9A5T8</accession>
<organism evidence="2 3">
    <name type="scientific">Actinopolyspora mzabensis</name>
    <dbReference type="NCBI Taxonomy" id="995066"/>
    <lineage>
        <taxon>Bacteria</taxon>
        <taxon>Bacillati</taxon>
        <taxon>Actinomycetota</taxon>
        <taxon>Actinomycetes</taxon>
        <taxon>Actinopolysporales</taxon>
        <taxon>Actinopolysporaceae</taxon>
        <taxon>Actinopolyspora</taxon>
    </lineage>
</organism>
<protein>
    <submittedName>
        <fullName evidence="2">Uncharacterized protein</fullName>
    </submittedName>
</protein>
<reference evidence="3" key="1">
    <citation type="submission" date="2016-10" db="EMBL/GenBank/DDBJ databases">
        <authorList>
            <person name="Varghese N."/>
            <person name="Submissions S."/>
        </authorList>
    </citation>
    <scope>NUCLEOTIDE SEQUENCE [LARGE SCALE GENOMIC DNA]</scope>
    <source>
        <strain evidence="3">DSM 45460</strain>
    </source>
</reference>
<dbReference type="AlphaFoldDB" id="A0A1G9A5T8"/>
<proteinExistence type="predicted"/>
<feature type="region of interest" description="Disordered" evidence="1">
    <location>
        <begin position="1"/>
        <end position="20"/>
    </location>
</feature>
<dbReference type="EMBL" id="FNFM01000005">
    <property type="protein sequence ID" value="SDK22244.1"/>
    <property type="molecule type" value="Genomic_DNA"/>
</dbReference>
<gene>
    <name evidence="2" type="ORF">SAMN04487820_105310</name>
</gene>
<evidence type="ECO:0000256" key="1">
    <source>
        <dbReference type="SAM" id="MobiDB-lite"/>
    </source>
</evidence>
<evidence type="ECO:0000313" key="2">
    <source>
        <dbReference type="EMBL" id="SDK22244.1"/>
    </source>
</evidence>
<dbReference type="Proteomes" id="UP000199213">
    <property type="component" value="Unassembled WGS sequence"/>
</dbReference>
<keyword evidence="3" id="KW-1185">Reference proteome</keyword>
<name>A0A1G9A5T8_ACTMZ</name>
<evidence type="ECO:0000313" key="3">
    <source>
        <dbReference type="Proteomes" id="UP000199213"/>
    </source>
</evidence>